<evidence type="ECO:0000313" key="6">
    <source>
        <dbReference type="EMBL" id="PEN06663.1"/>
    </source>
</evidence>
<organism evidence="6 7">
    <name type="scientific">Longimonas halophila</name>
    <dbReference type="NCBI Taxonomy" id="1469170"/>
    <lineage>
        <taxon>Bacteria</taxon>
        <taxon>Pseudomonadati</taxon>
        <taxon>Rhodothermota</taxon>
        <taxon>Rhodothermia</taxon>
        <taxon>Rhodothermales</taxon>
        <taxon>Salisaetaceae</taxon>
        <taxon>Longimonas</taxon>
    </lineage>
</organism>
<proteinExistence type="predicted"/>
<sequence length="676" mass="74575">MRRLGLLLIVLFIPVLADAQDTSFSRMDVFDLEWVASPQISPDGAHIVYERRGMDVMEDQRTSKLWLMEADGSNHVKLTDRDVSESSPRWSPDGSQIAYIGGTEDDGAQIFIHTLEPRSNVQHTQLDNSPSGLAWSPDGTHLSFTMHVDAEAPQLVEPPEAPEGADWADPPRVENRLNHEQDGSGIRPFGHTHLFVVRADANGGPPRQLTDGDYDHSGPAAWTADGSALIVSGNRHDDAEREYRNSELYRVALNDGSITPLTDRFGPDYAPRTSPDGETIAYLGYDDEVQTYQLTRLYTMNPDGSDVQAVDTGLERSINSFVWDEEGTGFYVQYDDEGVSHLAHIAADGTVTDAATDLGGTAVGRPYTGSADFSVADDGTIAINQSSPYRPAELAVTARSQDATRLTDLNGALMEQRTLGQVEAMRYTSTEDGRELQGWVVTPPDYDPDRTYPLLVEIHGGPIGHYGPHFAPEIQLYAAAGYVVFYPNARGSTSYGAEFGNLLKNDFSGGEYQDIMDGVNELVEDGTVSEDSLYVTGGSAGGTSAAWITGQTDRFQAAAIQKPVINWISKTLAADNYYAYANYRYPGQPWQNPMDYWDVSPISLMESVNTPSLVIVGQEDLRTPTWEAKQWYHGLKLRGVDAMYVEMPGSYHFIANRPSQLISKVDHVLAWFERYR</sequence>
<gene>
    <name evidence="6" type="ORF">CRI93_08425</name>
</gene>
<dbReference type="Pfam" id="PF07676">
    <property type="entry name" value="PD40"/>
    <property type="match status" value="2"/>
</dbReference>
<reference evidence="6 7" key="1">
    <citation type="submission" date="2017-10" db="EMBL/GenBank/DDBJ databases">
        <title>Draft genome of Longimonas halophila.</title>
        <authorList>
            <person name="Goh K.M."/>
            <person name="Shamsir M.S."/>
            <person name="Lim S.W."/>
        </authorList>
    </citation>
    <scope>NUCLEOTIDE SEQUENCE [LARGE SCALE GENOMIC DNA]</scope>
    <source>
        <strain evidence="6 7">KCTC 42399</strain>
    </source>
</reference>
<feature type="domain" description="Peptidase S9 prolyl oligopeptidase catalytic" evidence="5">
    <location>
        <begin position="468"/>
        <end position="675"/>
    </location>
</feature>
<dbReference type="PANTHER" id="PTHR42776">
    <property type="entry name" value="SERINE PEPTIDASE S9 FAMILY MEMBER"/>
    <property type="match status" value="1"/>
</dbReference>
<feature type="signal peptide" evidence="4">
    <location>
        <begin position="1"/>
        <end position="19"/>
    </location>
</feature>
<dbReference type="InterPro" id="IPR001375">
    <property type="entry name" value="Peptidase_S9_cat"/>
</dbReference>
<keyword evidence="1" id="KW-0378">Hydrolase</keyword>
<dbReference type="EMBL" id="PDEP01000007">
    <property type="protein sequence ID" value="PEN06663.1"/>
    <property type="molecule type" value="Genomic_DNA"/>
</dbReference>
<evidence type="ECO:0000259" key="5">
    <source>
        <dbReference type="Pfam" id="PF00326"/>
    </source>
</evidence>
<dbReference type="Gene3D" id="3.40.50.1820">
    <property type="entry name" value="alpha/beta hydrolase"/>
    <property type="match status" value="1"/>
</dbReference>
<name>A0A2H3NNU0_9BACT</name>
<keyword evidence="2" id="KW-0720">Serine protease</keyword>
<keyword evidence="4" id="KW-0732">Signal</keyword>
<feature type="chain" id="PRO_5013837075" evidence="4">
    <location>
        <begin position="20"/>
        <end position="676"/>
    </location>
</feature>
<dbReference type="Proteomes" id="UP000221024">
    <property type="component" value="Unassembled WGS sequence"/>
</dbReference>
<protein>
    <submittedName>
        <fullName evidence="6">Peptidase S9 family protein</fullName>
    </submittedName>
</protein>
<dbReference type="SUPFAM" id="SSF82171">
    <property type="entry name" value="DPP6 N-terminal domain-like"/>
    <property type="match status" value="1"/>
</dbReference>
<dbReference type="InterPro" id="IPR011659">
    <property type="entry name" value="WD40"/>
</dbReference>
<dbReference type="Gene3D" id="2.120.10.30">
    <property type="entry name" value="TolB, C-terminal domain"/>
    <property type="match status" value="2"/>
</dbReference>
<dbReference type="OrthoDB" id="9812921at2"/>
<dbReference type="InterPro" id="IPR011042">
    <property type="entry name" value="6-blade_b-propeller_TolB-like"/>
</dbReference>
<dbReference type="GO" id="GO:0006508">
    <property type="term" value="P:proteolysis"/>
    <property type="evidence" value="ECO:0007669"/>
    <property type="project" value="InterPro"/>
</dbReference>
<evidence type="ECO:0000256" key="2">
    <source>
        <dbReference type="ARBA" id="ARBA00022825"/>
    </source>
</evidence>
<dbReference type="PANTHER" id="PTHR42776:SF27">
    <property type="entry name" value="DIPEPTIDYL PEPTIDASE FAMILY MEMBER 6"/>
    <property type="match status" value="1"/>
</dbReference>
<dbReference type="InterPro" id="IPR029058">
    <property type="entry name" value="AB_hydrolase_fold"/>
</dbReference>
<accession>A0A2H3NNU0</accession>
<evidence type="ECO:0000256" key="3">
    <source>
        <dbReference type="SAM" id="MobiDB-lite"/>
    </source>
</evidence>
<feature type="compositionally biased region" description="Basic and acidic residues" evidence="3">
    <location>
        <begin position="169"/>
        <end position="182"/>
    </location>
</feature>
<evidence type="ECO:0000256" key="4">
    <source>
        <dbReference type="SAM" id="SignalP"/>
    </source>
</evidence>
<keyword evidence="2" id="KW-0645">Protease</keyword>
<comment type="caution">
    <text evidence="6">The sequence shown here is derived from an EMBL/GenBank/DDBJ whole genome shotgun (WGS) entry which is preliminary data.</text>
</comment>
<dbReference type="AlphaFoldDB" id="A0A2H3NNU0"/>
<evidence type="ECO:0000313" key="7">
    <source>
        <dbReference type="Proteomes" id="UP000221024"/>
    </source>
</evidence>
<dbReference type="Pfam" id="PF00326">
    <property type="entry name" value="Peptidase_S9"/>
    <property type="match status" value="1"/>
</dbReference>
<dbReference type="SUPFAM" id="SSF53474">
    <property type="entry name" value="alpha/beta-Hydrolases"/>
    <property type="match status" value="1"/>
</dbReference>
<evidence type="ECO:0000256" key="1">
    <source>
        <dbReference type="ARBA" id="ARBA00022801"/>
    </source>
</evidence>
<keyword evidence="7" id="KW-1185">Reference proteome</keyword>
<feature type="region of interest" description="Disordered" evidence="3">
    <location>
        <begin position="157"/>
        <end position="185"/>
    </location>
</feature>
<dbReference type="GO" id="GO:0004252">
    <property type="term" value="F:serine-type endopeptidase activity"/>
    <property type="evidence" value="ECO:0007669"/>
    <property type="project" value="TreeGrafter"/>
</dbReference>